<dbReference type="Gene3D" id="1.10.10.10">
    <property type="entry name" value="Winged helix-like DNA-binding domain superfamily/Winged helix DNA-binding domain"/>
    <property type="match status" value="1"/>
</dbReference>
<evidence type="ECO:0000256" key="3">
    <source>
        <dbReference type="ARBA" id="ARBA00023163"/>
    </source>
</evidence>
<dbReference type="PANTHER" id="PTHR42756">
    <property type="entry name" value="TRANSCRIPTIONAL REGULATOR, MARR"/>
    <property type="match status" value="1"/>
</dbReference>
<dbReference type="InterPro" id="IPR036388">
    <property type="entry name" value="WH-like_DNA-bd_sf"/>
</dbReference>
<dbReference type="InterPro" id="IPR000835">
    <property type="entry name" value="HTH_MarR-typ"/>
</dbReference>
<dbReference type="PANTHER" id="PTHR42756:SF1">
    <property type="entry name" value="TRANSCRIPTIONAL REPRESSOR OF EMRAB OPERON"/>
    <property type="match status" value="1"/>
</dbReference>
<evidence type="ECO:0000313" key="6">
    <source>
        <dbReference type="Proteomes" id="UP000193404"/>
    </source>
</evidence>
<evidence type="ECO:0000313" key="5">
    <source>
        <dbReference type="EMBL" id="ARM76192.1"/>
    </source>
</evidence>
<keyword evidence="1" id="KW-0805">Transcription regulation</keyword>
<dbReference type="AlphaFoldDB" id="A0A1W6K142"/>
<reference evidence="5 6" key="1">
    <citation type="submission" date="2017-03" db="EMBL/GenBank/DDBJ databases">
        <title>Sulfur activation and transportation mechanism of thermophilic Archaea Acidianus manzaensis YN-25.</title>
        <authorList>
            <person name="Ma Y."/>
            <person name="Yang Y."/>
            <person name="Xia J."/>
        </authorList>
    </citation>
    <scope>NUCLEOTIDE SEQUENCE [LARGE SCALE GENOMIC DNA]</scope>
    <source>
        <strain evidence="5 6">YN-25</strain>
    </source>
</reference>
<dbReference type="Pfam" id="PF01047">
    <property type="entry name" value="MarR"/>
    <property type="match status" value="1"/>
</dbReference>
<dbReference type="CDD" id="cd00090">
    <property type="entry name" value="HTH_ARSR"/>
    <property type="match status" value="1"/>
</dbReference>
<feature type="domain" description="HTH marR-type" evidence="4">
    <location>
        <begin position="1"/>
        <end position="131"/>
    </location>
</feature>
<dbReference type="PROSITE" id="PS50995">
    <property type="entry name" value="HTH_MARR_2"/>
    <property type="match status" value="1"/>
</dbReference>
<dbReference type="EMBL" id="CP020477">
    <property type="protein sequence ID" value="ARM76192.1"/>
    <property type="molecule type" value="Genomic_DNA"/>
</dbReference>
<evidence type="ECO:0000256" key="2">
    <source>
        <dbReference type="ARBA" id="ARBA00023125"/>
    </source>
</evidence>
<name>A0A1W6K142_9CREN</name>
<sequence>MENWEIILKGNRKLKDLLQKEAKKLGLSYTEVSTLYFLRSGEKNVSELAKLIGVNKSTMVEVLDKLDSIGMITRTRDEKDRRVVKVIATDKGIDALNRVRHNYRELINEILNESHGDIVKFFQIVLDRATEKQEN</sequence>
<evidence type="ECO:0000256" key="1">
    <source>
        <dbReference type="ARBA" id="ARBA00023015"/>
    </source>
</evidence>
<dbReference type="GeneID" id="41591112"/>
<dbReference type="InterPro" id="IPR011991">
    <property type="entry name" value="ArsR-like_HTH"/>
</dbReference>
<dbReference type="InterPro" id="IPR036390">
    <property type="entry name" value="WH_DNA-bd_sf"/>
</dbReference>
<dbReference type="SUPFAM" id="SSF46785">
    <property type="entry name" value="Winged helix' DNA-binding domain"/>
    <property type="match status" value="1"/>
</dbReference>
<proteinExistence type="predicted"/>
<dbReference type="SMART" id="SM00347">
    <property type="entry name" value="HTH_MARR"/>
    <property type="match status" value="1"/>
</dbReference>
<dbReference type="GO" id="GO:0003677">
    <property type="term" value="F:DNA binding"/>
    <property type="evidence" value="ECO:0007669"/>
    <property type="project" value="UniProtKB-KW"/>
</dbReference>
<evidence type="ECO:0000259" key="4">
    <source>
        <dbReference type="PROSITE" id="PS50995"/>
    </source>
</evidence>
<dbReference type="PRINTS" id="PR00598">
    <property type="entry name" value="HTHMARR"/>
</dbReference>
<dbReference type="RefSeq" id="WP_148691976.1">
    <property type="nucleotide sequence ID" value="NZ_CP020477.1"/>
</dbReference>
<dbReference type="STRING" id="282676.B6F84_09270"/>
<keyword evidence="6" id="KW-1185">Reference proteome</keyword>
<gene>
    <name evidence="5" type="ORF">B6F84_09270</name>
</gene>
<accession>A0A1W6K142</accession>
<keyword evidence="2" id="KW-0238">DNA-binding</keyword>
<dbReference type="OrthoDB" id="10712at2157"/>
<dbReference type="KEGG" id="aman:B6F84_09270"/>
<keyword evidence="3" id="KW-0804">Transcription</keyword>
<protein>
    <submittedName>
        <fullName evidence="5">Transcriptional regulator</fullName>
    </submittedName>
</protein>
<organism evidence="5 6">
    <name type="scientific">Acidianus manzaensis</name>
    <dbReference type="NCBI Taxonomy" id="282676"/>
    <lineage>
        <taxon>Archaea</taxon>
        <taxon>Thermoproteota</taxon>
        <taxon>Thermoprotei</taxon>
        <taxon>Sulfolobales</taxon>
        <taxon>Sulfolobaceae</taxon>
        <taxon>Acidianus</taxon>
    </lineage>
</organism>
<dbReference type="Proteomes" id="UP000193404">
    <property type="component" value="Chromosome"/>
</dbReference>
<dbReference type="GO" id="GO:0003700">
    <property type="term" value="F:DNA-binding transcription factor activity"/>
    <property type="evidence" value="ECO:0007669"/>
    <property type="project" value="InterPro"/>
</dbReference>